<dbReference type="Proteomes" id="UP001597013">
    <property type="component" value="Unassembled WGS sequence"/>
</dbReference>
<organism evidence="2 3">
    <name type="scientific">Winogradskyella litorisediminis</name>
    <dbReference type="NCBI Taxonomy" id="1156618"/>
    <lineage>
        <taxon>Bacteria</taxon>
        <taxon>Pseudomonadati</taxon>
        <taxon>Bacteroidota</taxon>
        <taxon>Flavobacteriia</taxon>
        <taxon>Flavobacteriales</taxon>
        <taxon>Flavobacteriaceae</taxon>
        <taxon>Winogradskyella</taxon>
    </lineage>
</organism>
<feature type="non-terminal residue" evidence="2">
    <location>
        <position position="144"/>
    </location>
</feature>
<evidence type="ECO:0000256" key="1">
    <source>
        <dbReference type="SAM" id="Coils"/>
    </source>
</evidence>
<dbReference type="EMBL" id="JBHTJL010000008">
    <property type="protein sequence ID" value="MFD1062066.1"/>
    <property type="molecule type" value="Genomic_DNA"/>
</dbReference>
<keyword evidence="3" id="KW-1185">Reference proteome</keyword>
<gene>
    <name evidence="2" type="ORF">ACFQ1Q_02310</name>
</gene>
<evidence type="ECO:0000313" key="3">
    <source>
        <dbReference type="Proteomes" id="UP001597013"/>
    </source>
</evidence>
<dbReference type="RefSeq" id="WP_386127580.1">
    <property type="nucleotide sequence ID" value="NZ_JBHTJL010000008.1"/>
</dbReference>
<evidence type="ECO:0000313" key="2">
    <source>
        <dbReference type="EMBL" id="MFD1062066.1"/>
    </source>
</evidence>
<keyword evidence="1" id="KW-0175">Coiled coil</keyword>
<proteinExistence type="predicted"/>
<feature type="coiled-coil region" evidence="1">
    <location>
        <begin position="82"/>
        <end position="109"/>
    </location>
</feature>
<protein>
    <submittedName>
        <fullName evidence="2">Uncharacterized protein</fullName>
    </submittedName>
</protein>
<comment type="caution">
    <text evidence="2">The sequence shown here is derived from an EMBL/GenBank/DDBJ whole genome shotgun (WGS) entry which is preliminary data.</text>
</comment>
<sequence>MKILLTLFLSISLNLIGQELPKLNVREEVTSENELPEKLETNEIGVIIKLTGGWSAYNNIGYYIFKNDGNVIAYSKKAPKKYLKKRKELKEEQKQLELEDEKKNELKASLKSKTTLDFLKYAQKDFKKSESNGPPPCGITDATG</sequence>
<accession>A0ABW3N759</accession>
<name>A0ABW3N759_9FLAO</name>
<reference evidence="3" key="1">
    <citation type="journal article" date="2019" name="Int. J. Syst. Evol. Microbiol.">
        <title>The Global Catalogue of Microorganisms (GCM) 10K type strain sequencing project: providing services to taxonomists for standard genome sequencing and annotation.</title>
        <authorList>
            <consortium name="The Broad Institute Genomics Platform"/>
            <consortium name="The Broad Institute Genome Sequencing Center for Infectious Disease"/>
            <person name="Wu L."/>
            <person name="Ma J."/>
        </authorList>
    </citation>
    <scope>NUCLEOTIDE SEQUENCE [LARGE SCALE GENOMIC DNA]</scope>
    <source>
        <strain evidence="3">CCUG 62215</strain>
    </source>
</reference>